<dbReference type="AlphaFoldDB" id="A2F3L5"/>
<keyword evidence="2" id="KW-1185">Reference proteome</keyword>
<dbReference type="Proteomes" id="UP000001542">
    <property type="component" value="Unassembled WGS sequence"/>
</dbReference>
<organism evidence="1 2">
    <name type="scientific">Trichomonas vaginalis (strain ATCC PRA-98 / G3)</name>
    <dbReference type="NCBI Taxonomy" id="412133"/>
    <lineage>
        <taxon>Eukaryota</taxon>
        <taxon>Metamonada</taxon>
        <taxon>Parabasalia</taxon>
        <taxon>Trichomonadida</taxon>
        <taxon>Trichomonadidae</taxon>
        <taxon>Trichomonas</taxon>
    </lineage>
</organism>
<dbReference type="KEGG" id="tva:4758304"/>
<name>A2F3L5_TRIV3</name>
<proteinExistence type="predicted"/>
<dbReference type="EMBL" id="DS113599">
    <property type="protein sequence ID" value="EAY00483.1"/>
    <property type="molecule type" value="Genomic_DNA"/>
</dbReference>
<accession>A2F3L5</accession>
<dbReference type="VEuPathDB" id="TrichDB:TVAG_317680"/>
<reference evidence="1" key="1">
    <citation type="submission" date="2006-10" db="EMBL/GenBank/DDBJ databases">
        <authorList>
            <person name="Amadeo P."/>
            <person name="Zhao Q."/>
            <person name="Wortman J."/>
            <person name="Fraser-Liggett C."/>
            <person name="Carlton J."/>
        </authorList>
    </citation>
    <scope>NUCLEOTIDE SEQUENCE</scope>
    <source>
        <strain evidence="1">G3</strain>
    </source>
</reference>
<gene>
    <name evidence="1" type="ORF">TVAG_317680</name>
</gene>
<evidence type="ECO:0000313" key="2">
    <source>
        <dbReference type="Proteomes" id="UP000001542"/>
    </source>
</evidence>
<sequence>MKAVKIEIQSGTTNISFYKDLLTNKTKMKHCICHGMKKIYSFGKNSIEIQVLKSEMNKYALSAKNIKYIDDTEDIYVALDVNNDWNLNSKQIDLCLMTKKNYPQIGKKNENRLPVYSMDITAGRNMNGPSYNPNSFGSNIRGMNEEYMFMISDLPIQVQEHFKNEIADEIKKSLKIDQISYQNGNWIVDKSLETTIKDAFRINRLRIPDLSRLYMSLDQFNISHHDIKMKLFDHVKIEGNFVFIDNEDQKFMSDEDMRAFLEDERLVNQNTQFFQYKLIDLNENIMTKKYDAFKMRRILEEMYDNKNMKDLPKKLTEMGINVSILGFFYWMFSCDETKYVAEKILKDLPK</sequence>
<dbReference type="InParanoid" id="A2F3L5"/>
<reference evidence="1" key="2">
    <citation type="journal article" date="2007" name="Science">
        <title>Draft genome sequence of the sexually transmitted pathogen Trichomonas vaginalis.</title>
        <authorList>
            <person name="Carlton J.M."/>
            <person name="Hirt R.P."/>
            <person name="Silva J.C."/>
            <person name="Delcher A.L."/>
            <person name="Schatz M."/>
            <person name="Zhao Q."/>
            <person name="Wortman J.R."/>
            <person name="Bidwell S.L."/>
            <person name="Alsmark U.C.M."/>
            <person name="Besteiro S."/>
            <person name="Sicheritz-Ponten T."/>
            <person name="Noel C.J."/>
            <person name="Dacks J.B."/>
            <person name="Foster P.G."/>
            <person name="Simillion C."/>
            <person name="Van de Peer Y."/>
            <person name="Miranda-Saavedra D."/>
            <person name="Barton G.J."/>
            <person name="Westrop G.D."/>
            <person name="Mueller S."/>
            <person name="Dessi D."/>
            <person name="Fiori P.L."/>
            <person name="Ren Q."/>
            <person name="Paulsen I."/>
            <person name="Zhang H."/>
            <person name="Bastida-Corcuera F.D."/>
            <person name="Simoes-Barbosa A."/>
            <person name="Brown M.T."/>
            <person name="Hayes R.D."/>
            <person name="Mukherjee M."/>
            <person name="Okumura C.Y."/>
            <person name="Schneider R."/>
            <person name="Smith A.J."/>
            <person name="Vanacova S."/>
            <person name="Villalvazo M."/>
            <person name="Haas B.J."/>
            <person name="Pertea M."/>
            <person name="Feldblyum T.V."/>
            <person name="Utterback T.R."/>
            <person name="Shu C.L."/>
            <person name="Osoegawa K."/>
            <person name="de Jong P.J."/>
            <person name="Hrdy I."/>
            <person name="Horvathova L."/>
            <person name="Zubacova Z."/>
            <person name="Dolezal P."/>
            <person name="Malik S.B."/>
            <person name="Logsdon J.M. Jr."/>
            <person name="Henze K."/>
            <person name="Gupta A."/>
            <person name="Wang C.C."/>
            <person name="Dunne R.L."/>
            <person name="Upcroft J.A."/>
            <person name="Upcroft P."/>
            <person name="White O."/>
            <person name="Salzberg S.L."/>
            <person name="Tang P."/>
            <person name="Chiu C.-H."/>
            <person name="Lee Y.-S."/>
            <person name="Embley T.M."/>
            <person name="Coombs G.H."/>
            <person name="Mottram J.C."/>
            <person name="Tachezy J."/>
            <person name="Fraser-Liggett C.M."/>
            <person name="Johnson P.J."/>
        </authorList>
    </citation>
    <scope>NUCLEOTIDE SEQUENCE [LARGE SCALE GENOMIC DNA]</scope>
    <source>
        <strain evidence="1">G3</strain>
    </source>
</reference>
<protein>
    <submittedName>
        <fullName evidence="1">Uncharacterized protein</fullName>
    </submittedName>
</protein>
<dbReference type="VEuPathDB" id="TrichDB:TVAGG3_0551730"/>
<evidence type="ECO:0000313" key="1">
    <source>
        <dbReference type="EMBL" id="EAY00483.1"/>
    </source>
</evidence>
<dbReference type="RefSeq" id="XP_001313412.1">
    <property type="nucleotide sequence ID" value="XM_001313411.1"/>
</dbReference>